<evidence type="ECO:0000256" key="1">
    <source>
        <dbReference type="SAM" id="Coils"/>
    </source>
</evidence>
<keyword evidence="1" id="KW-0175">Coiled coil</keyword>
<reference evidence="3 4" key="1">
    <citation type="journal article" date="2016" name="Eur. J. Clin. Microbiol. Infect. Dis.">
        <title>Whole genome sequencing as a tool for phylogenetic analysis of clinical strains of Mitis group streptococci.</title>
        <authorList>
            <person name="Rasmussen L.H."/>
            <person name="Dargis R."/>
            <person name="Hojholt K."/>
            <person name="Christensen J.J."/>
            <person name="Skovgaard O."/>
            <person name="Justesen U.S."/>
            <person name="Rosenvinge F.S."/>
            <person name="Moser C."/>
            <person name="Lukjancenko O."/>
            <person name="Rasmussen S."/>
            <person name="Nielsen X.C."/>
        </authorList>
    </citation>
    <scope>NUCLEOTIDE SEQUENCE [LARGE SCALE GENOMIC DNA]</scope>
    <source>
        <strain evidence="3 4">RH_777_07</strain>
    </source>
</reference>
<dbReference type="EMBL" id="NCVD01000002">
    <property type="protein sequence ID" value="ORO91994.1"/>
    <property type="molecule type" value="Genomic_DNA"/>
</dbReference>
<sequence length="296" mass="35046">MDLSFLDWISLIANIVTILGISGFLNDYLNKRKDEKKISNDVLSNAIKLASLSLDIYDLKEQKIYRASDYIKVIKTNLEEWKDLINNFEINRDWQQEEKYNLPDTEEHNLTSTEQYNDGEEYMSTDYVFCDGESQQCLYEEEIQDYINNFKKLSKNEQENILKIAIYNDIFDQHWKNFEGDLRLSESIIRDFVDAILLSITSEGLTYNAYLNSDFETLRVIQIEIDELLKYIELYVNSNVKYAIALKNPFIIFQEKWKSNHNLPIKFSMEDYAIRRLSIIEKLLLLLDKIDSELPK</sequence>
<dbReference type="RefSeq" id="WP_084946465.1">
    <property type="nucleotide sequence ID" value="NZ_JASHHD010000003.1"/>
</dbReference>
<comment type="caution">
    <text evidence="3">The sequence shown here is derived from an EMBL/GenBank/DDBJ whole genome shotgun (WGS) entry which is preliminary data.</text>
</comment>
<protein>
    <submittedName>
        <fullName evidence="3">Uncharacterized protein</fullName>
    </submittedName>
</protein>
<gene>
    <name evidence="3" type="ORF">B7702_00330</name>
</gene>
<accession>A0A1X1JXW6</accession>
<evidence type="ECO:0000313" key="4">
    <source>
        <dbReference type="Proteomes" id="UP000193849"/>
    </source>
</evidence>
<keyword evidence="2" id="KW-0812">Transmembrane</keyword>
<feature type="transmembrane region" description="Helical" evidence="2">
    <location>
        <begin position="6"/>
        <end position="29"/>
    </location>
</feature>
<name>A0A1X1JXW6_STRMT</name>
<keyword evidence="2" id="KW-1133">Transmembrane helix</keyword>
<dbReference type="AlphaFoldDB" id="A0A1X1JXW6"/>
<proteinExistence type="predicted"/>
<evidence type="ECO:0000256" key="2">
    <source>
        <dbReference type="SAM" id="Phobius"/>
    </source>
</evidence>
<dbReference type="Proteomes" id="UP000193849">
    <property type="component" value="Unassembled WGS sequence"/>
</dbReference>
<feature type="coiled-coil region" evidence="1">
    <location>
        <begin position="71"/>
        <end position="98"/>
    </location>
</feature>
<evidence type="ECO:0000313" key="3">
    <source>
        <dbReference type="EMBL" id="ORO91994.1"/>
    </source>
</evidence>
<keyword evidence="2" id="KW-0472">Membrane</keyword>
<organism evidence="3 4">
    <name type="scientific">Streptococcus mitis</name>
    <dbReference type="NCBI Taxonomy" id="28037"/>
    <lineage>
        <taxon>Bacteria</taxon>
        <taxon>Bacillati</taxon>
        <taxon>Bacillota</taxon>
        <taxon>Bacilli</taxon>
        <taxon>Lactobacillales</taxon>
        <taxon>Streptococcaceae</taxon>
        <taxon>Streptococcus</taxon>
        <taxon>Streptococcus mitis group</taxon>
    </lineage>
</organism>